<reference evidence="7" key="2">
    <citation type="submission" date="2025-08" db="UniProtKB">
        <authorList>
            <consortium name="RefSeq"/>
        </authorList>
    </citation>
    <scope>IDENTIFICATION</scope>
    <source>
        <tissue evidence="7">Young leaves</tissue>
    </source>
</reference>
<dbReference type="Pfam" id="PF00201">
    <property type="entry name" value="UDPGT"/>
    <property type="match status" value="1"/>
</dbReference>
<reference evidence="6" key="1">
    <citation type="journal article" date="2019" name="Nat. Commun.">
        <title>Genome-wide association mapping of date palm fruit traits.</title>
        <authorList>
            <person name="Hazzouri K.M."/>
            <person name="Gros-Balthazard M."/>
            <person name="Flowers J.M."/>
            <person name="Copetti D."/>
            <person name="Lemansour A."/>
            <person name="Lebrun M."/>
            <person name="Masmoudi K."/>
            <person name="Ferrand S."/>
            <person name="Dhar M.I."/>
            <person name="Fresquez Z.A."/>
            <person name="Rosas U."/>
            <person name="Zhang J."/>
            <person name="Talag J."/>
            <person name="Lee S."/>
            <person name="Kudrna D."/>
            <person name="Powell R.F."/>
            <person name="Leitch I.J."/>
            <person name="Krueger R.R."/>
            <person name="Wing R.A."/>
            <person name="Amiri K.M.A."/>
            <person name="Purugganan M.D."/>
        </authorList>
    </citation>
    <scope>NUCLEOTIDE SEQUENCE [LARGE SCALE GENOMIC DNA]</scope>
    <source>
        <strain evidence="6">cv. Khalas</strain>
    </source>
</reference>
<protein>
    <recommendedName>
        <fullName evidence="5">Glycosyltransferase</fullName>
        <ecNumber evidence="5">2.4.1.-</ecNumber>
    </recommendedName>
</protein>
<evidence type="ECO:0000313" key="6">
    <source>
        <dbReference type="Proteomes" id="UP000228380"/>
    </source>
</evidence>
<dbReference type="PANTHER" id="PTHR48049:SF60">
    <property type="entry name" value="UDP-GLYCOSYLTRANSFERASE 91B1"/>
    <property type="match status" value="1"/>
</dbReference>
<keyword evidence="6" id="KW-1185">Reference proteome</keyword>
<evidence type="ECO:0000256" key="2">
    <source>
        <dbReference type="ARBA" id="ARBA00022676"/>
    </source>
</evidence>
<evidence type="ECO:0000313" key="7">
    <source>
        <dbReference type="RefSeq" id="XP_008789644.2"/>
    </source>
</evidence>
<dbReference type="InterPro" id="IPR002213">
    <property type="entry name" value="UDP_glucos_trans"/>
</dbReference>
<proteinExistence type="inferred from homology"/>
<comment type="similarity">
    <text evidence="1 4">Belongs to the UDP-glycosyltransferase family.</text>
</comment>
<dbReference type="RefSeq" id="XP_008789644.2">
    <property type="nucleotide sequence ID" value="XM_008791422.3"/>
</dbReference>
<dbReference type="AlphaFoldDB" id="A0A8B7C1A7"/>
<dbReference type="InterPro" id="IPR035595">
    <property type="entry name" value="UDP_glycos_trans_CS"/>
</dbReference>
<name>A0A8B7C1A7_PHODC</name>
<dbReference type="SUPFAM" id="SSF53756">
    <property type="entry name" value="UDP-Glycosyltransferase/glycogen phosphorylase"/>
    <property type="match status" value="1"/>
</dbReference>
<accession>A0A8B7C1A7</accession>
<dbReference type="KEGG" id="pda:103707067"/>
<dbReference type="Gene3D" id="3.40.50.2000">
    <property type="entry name" value="Glycogen Phosphorylase B"/>
    <property type="match status" value="2"/>
</dbReference>
<evidence type="ECO:0000256" key="3">
    <source>
        <dbReference type="ARBA" id="ARBA00022679"/>
    </source>
</evidence>
<dbReference type="PROSITE" id="PS00375">
    <property type="entry name" value="UDPGT"/>
    <property type="match status" value="1"/>
</dbReference>
<dbReference type="InterPro" id="IPR050481">
    <property type="entry name" value="UDP-glycosyltransf_plant"/>
</dbReference>
<keyword evidence="3 4" id="KW-0808">Transferase</keyword>
<dbReference type="GO" id="GO:0035251">
    <property type="term" value="F:UDP-glucosyltransferase activity"/>
    <property type="evidence" value="ECO:0007669"/>
    <property type="project" value="InterPro"/>
</dbReference>
<dbReference type="EC" id="2.4.1.-" evidence="5"/>
<evidence type="ECO:0000256" key="5">
    <source>
        <dbReference type="RuleBase" id="RU362057"/>
    </source>
</evidence>
<dbReference type="OrthoDB" id="5835829at2759"/>
<dbReference type="GeneID" id="103707067"/>
<keyword evidence="2 4" id="KW-0328">Glycosyltransferase</keyword>
<gene>
    <name evidence="7" type="primary">LOC103707067</name>
</gene>
<sequence length="464" mass="52134">MEEGSLHIVVFPWLAFGHLLPFLGLSKSLAKRGDHISFLSTPRNILRLPKLPPSLAPLIEFIPIRLPPSDHLPNNAEATTDLLPDDVQYLKKAFDGLDQPIAKFLEQESPKPDWIIQDFTPYWLPPIAAKLHIPCAMFNTFPAYFSAFVWGEDGARMRGPPERLTVVPEWIPFPTTAVLRLFEARQFDYMLQVDASGVSAADRFEMVVRRCKLMALRSCMELDRQVLSTMSELFNMPVVPVGLLPPSVDEGGEKIASTSSMNIFRWLDKQTPRSVVYVSLGSEATLSSELVHELAFGLELSGQPFLWALRRPAGMPKEVELLPEGFEDRIAGNGMVTMDWAPQTEILAHESVGGFLTHGGWGSLVEGLGFGHPLVFLPVFGDQPINARVMVEKEIGVEVRSDEEDGSFKRDAVAQALRLVMVEEEGKKIRNEANKMKLIFGNKELQERCIDEFVRYLRDHKEKN</sequence>
<organism evidence="6 7">
    <name type="scientific">Phoenix dactylifera</name>
    <name type="common">Date palm</name>
    <dbReference type="NCBI Taxonomy" id="42345"/>
    <lineage>
        <taxon>Eukaryota</taxon>
        <taxon>Viridiplantae</taxon>
        <taxon>Streptophyta</taxon>
        <taxon>Embryophyta</taxon>
        <taxon>Tracheophyta</taxon>
        <taxon>Spermatophyta</taxon>
        <taxon>Magnoliopsida</taxon>
        <taxon>Liliopsida</taxon>
        <taxon>Arecaceae</taxon>
        <taxon>Coryphoideae</taxon>
        <taxon>Phoeniceae</taxon>
        <taxon>Phoenix</taxon>
    </lineage>
</organism>
<dbReference type="PANTHER" id="PTHR48049">
    <property type="entry name" value="GLYCOSYLTRANSFERASE"/>
    <property type="match status" value="1"/>
</dbReference>
<dbReference type="CDD" id="cd03784">
    <property type="entry name" value="GT1_Gtf-like"/>
    <property type="match status" value="1"/>
</dbReference>
<evidence type="ECO:0000256" key="1">
    <source>
        <dbReference type="ARBA" id="ARBA00009995"/>
    </source>
</evidence>
<dbReference type="FunFam" id="3.40.50.2000:FF:000088">
    <property type="entry name" value="Glycosyltransferase"/>
    <property type="match status" value="1"/>
</dbReference>
<dbReference type="FunFam" id="3.40.50.2000:FF:000037">
    <property type="entry name" value="Glycosyltransferase"/>
    <property type="match status" value="1"/>
</dbReference>
<dbReference type="Proteomes" id="UP000228380">
    <property type="component" value="Chromosome 7"/>
</dbReference>
<evidence type="ECO:0000256" key="4">
    <source>
        <dbReference type="RuleBase" id="RU003718"/>
    </source>
</evidence>